<keyword evidence="5 12" id="KW-0812">Transmembrane</keyword>
<protein>
    <submittedName>
        <fullName evidence="15">Uncharacterized protein</fullName>
    </submittedName>
</protein>
<evidence type="ECO:0000256" key="11">
    <source>
        <dbReference type="ARBA" id="ARBA00023303"/>
    </source>
</evidence>
<dbReference type="PANTHER" id="PTHR11690:SF248">
    <property type="entry name" value="PICKPOCKET 17, ISOFORM A"/>
    <property type="match status" value="1"/>
</dbReference>
<dbReference type="PRINTS" id="PR01078">
    <property type="entry name" value="AMINACHANNEL"/>
</dbReference>
<dbReference type="Pfam" id="PF00858">
    <property type="entry name" value="ASC"/>
    <property type="match status" value="1"/>
</dbReference>
<comment type="similarity">
    <text evidence="2 12">Belongs to the amiloride-sensitive sodium channel (TC 1.A.6) family.</text>
</comment>
<evidence type="ECO:0000256" key="14">
    <source>
        <dbReference type="SAM" id="Phobius"/>
    </source>
</evidence>
<evidence type="ECO:0000256" key="2">
    <source>
        <dbReference type="ARBA" id="ARBA00007193"/>
    </source>
</evidence>
<reference evidence="15" key="1">
    <citation type="submission" date="2020-08" db="EMBL/GenBank/DDBJ databases">
        <title>Multicomponent nature underlies the extraordinary mechanical properties of spider dragline silk.</title>
        <authorList>
            <person name="Kono N."/>
            <person name="Nakamura H."/>
            <person name="Mori M."/>
            <person name="Yoshida Y."/>
            <person name="Ohtoshi R."/>
            <person name="Malay A.D."/>
            <person name="Moran D.A.P."/>
            <person name="Tomita M."/>
            <person name="Numata K."/>
            <person name="Arakawa K."/>
        </authorList>
    </citation>
    <scope>NUCLEOTIDE SEQUENCE</scope>
</reference>
<evidence type="ECO:0000256" key="8">
    <source>
        <dbReference type="ARBA" id="ARBA00023065"/>
    </source>
</evidence>
<comment type="caution">
    <text evidence="15">The sequence shown here is derived from an EMBL/GenBank/DDBJ whole genome shotgun (WGS) entry which is preliminary data.</text>
</comment>
<evidence type="ECO:0000256" key="13">
    <source>
        <dbReference type="SAM" id="MobiDB-lite"/>
    </source>
</evidence>
<evidence type="ECO:0000313" key="15">
    <source>
        <dbReference type="EMBL" id="GFU09842.1"/>
    </source>
</evidence>
<feature type="region of interest" description="Disordered" evidence="13">
    <location>
        <begin position="485"/>
        <end position="509"/>
    </location>
</feature>
<evidence type="ECO:0000256" key="5">
    <source>
        <dbReference type="ARBA" id="ARBA00022692"/>
    </source>
</evidence>
<dbReference type="EMBL" id="BMAW01028931">
    <property type="protein sequence ID" value="GFU09842.1"/>
    <property type="molecule type" value="Genomic_DNA"/>
</dbReference>
<dbReference type="GO" id="GO:0015280">
    <property type="term" value="F:ligand-gated sodium channel activity"/>
    <property type="evidence" value="ECO:0007669"/>
    <property type="project" value="TreeGrafter"/>
</dbReference>
<evidence type="ECO:0000256" key="7">
    <source>
        <dbReference type="ARBA" id="ARBA00023053"/>
    </source>
</evidence>
<evidence type="ECO:0000256" key="12">
    <source>
        <dbReference type="RuleBase" id="RU000679"/>
    </source>
</evidence>
<name>A0A8X6UE56_NEPPI</name>
<dbReference type="GO" id="GO:0005886">
    <property type="term" value="C:plasma membrane"/>
    <property type="evidence" value="ECO:0007669"/>
    <property type="project" value="TreeGrafter"/>
</dbReference>
<dbReference type="AlphaFoldDB" id="A0A8X6UE56"/>
<keyword evidence="4 12" id="KW-0894">Sodium channel</keyword>
<gene>
    <name evidence="15" type="primary">AVEN_234709_1</name>
    <name evidence="15" type="ORF">NPIL_318991</name>
</gene>
<keyword evidence="16" id="KW-1185">Reference proteome</keyword>
<evidence type="ECO:0000256" key="3">
    <source>
        <dbReference type="ARBA" id="ARBA00022448"/>
    </source>
</evidence>
<organism evidence="15 16">
    <name type="scientific">Nephila pilipes</name>
    <name type="common">Giant wood spider</name>
    <name type="synonym">Nephila maculata</name>
    <dbReference type="NCBI Taxonomy" id="299642"/>
    <lineage>
        <taxon>Eukaryota</taxon>
        <taxon>Metazoa</taxon>
        <taxon>Ecdysozoa</taxon>
        <taxon>Arthropoda</taxon>
        <taxon>Chelicerata</taxon>
        <taxon>Arachnida</taxon>
        <taxon>Araneae</taxon>
        <taxon>Araneomorphae</taxon>
        <taxon>Entelegynae</taxon>
        <taxon>Araneoidea</taxon>
        <taxon>Nephilidae</taxon>
        <taxon>Nephila</taxon>
    </lineage>
</organism>
<feature type="transmembrane region" description="Helical" evidence="14">
    <location>
        <begin position="82"/>
        <end position="109"/>
    </location>
</feature>
<evidence type="ECO:0000313" key="16">
    <source>
        <dbReference type="Proteomes" id="UP000887013"/>
    </source>
</evidence>
<evidence type="ECO:0000256" key="10">
    <source>
        <dbReference type="ARBA" id="ARBA00023201"/>
    </source>
</evidence>
<comment type="subcellular location">
    <subcellularLocation>
        <location evidence="1">Membrane</location>
        <topology evidence="1">Multi-pass membrane protein</topology>
    </subcellularLocation>
</comment>
<dbReference type="Gene3D" id="2.60.470.10">
    <property type="entry name" value="Acid-sensing ion channels like domains"/>
    <property type="match status" value="1"/>
</dbReference>
<keyword evidence="7" id="KW-0915">Sodium</keyword>
<dbReference type="InterPro" id="IPR001873">
    <property type="entry name" value="ENaC"/>
</dbReference>
<keyword evidence="8 12" id="KW-0406">Ion transport</keyword>
<evidence type="ECO:0000256" key="6">
    <source>
        <dbReference type="ARBA" id="ARBA00022989"/>
    </source>
</evidence>
<accession>A0A8X6UE56</accession>
<keyword evidence="11 12" id="KW-0407">Ion channel</keyword>
<keyword evidence="10 12" id="KW-0739">Sodium transport</keyword>
<keyword evidence="6 14" id="KW-1133">Transmembrane helix</keyword>
<proteinExistence type="inferred from homology"/>
<sequence length="509" mass="59792">MKENISALFNDEEEKAFLFSVMHRKNRDNLEPSRRRGDTGRSASTNGSRGRNLWFFGQEVFSKSSLSGISQIAESRTWARRILWILLFVSCILGFFYHATTYFSLYAAYPTTVDVRVENKGLLEFPGITLCNNNRLMKSLYCKEFYCNDRDSIQEYEDYWRMNRTDRIRLGYTKDHMIIKCKLNGRMDMDEDQCYKHFRLYHNAEHGNCFTFNAQWNMANHKMLYAYESDMWNKPTELLLDLDVQTQEYLDDHKTPSVLIYVHDPRFYPDFDSEAVKARAGHFYSVGMRKTTTKLLPLPYQTNCTTYSTMLWAARNKGTLTPKMCTQECSRSLQLKACKCVSSNLTLVFEDSPCEGKKAFCAEDVEKNTMDYCRTLCRVPCERKTFESAVDSSVWPRKKQMFNIPSWMNKNLTEIRKNLVRVKLYLRTMEITMYEHQPKYELVEVFSHLGGYLSLWLGFSVLAFCELLEMVSMVVLRITDVKTSSFHPTGPRRQSRKNRVRDRSLNSTY</sequence>
<evidence type="ECO:0000256" key="9">
    <source>
        <dbReference type="ARBA" id="ARBA00023136"/>
    </source>
</evidence>
<dbReference type="Proteomes" id="UP000887013">
    <property type="component" value="Unassembled WGS sequence"/>
</dbReference>
<keyword evidence="3 12" id="KW-0813">Transport</keyword>
<keyword evidence="9 14" id="KW-0472">Membrane</keyword>
<dbReference type="Gene3D" id="1.10.287.770">
    <property type="entry name" value="YojJ-like"/>
    <property type="match status" value="1"/>
</dbReference>
<evidence type="ECO:0000256" key="4">
    <source>
        <dbReference type="ARBA" id="ARBA00022461"/>
    </source>
</evidence>
<dbReference type="PANTHER" id="PTHR11690">
    <property type="entry name" value="AMILORIDE-SENSITIVE SODIUM CHANNEL-RELATED"/>
    <property type="match status" value="1"/>
</dbReference>
<evidence type="ECO:0000256" key="1">
    <source>
        <dbReference type="ARBA" id="ARBA00004141"/>
    </source>
</evidence>
<dbReference type="OrthoDB" id="6412745at2759"/>